<keyword evidence="4" id="KW-0808">Transferase</keyword>
<reference evidence="6 7" key="1">
    <citation type="journal article" date="2016" name="Proc. Natl. Acad. Sci. U.S.A.">
        <title>Comparative genomics of biotechnologically important yeasts.</title>
        <authorList>
            <person name="Riley R."/>
            <person name="Haridas S."/>
            <person name="Wolfe K.H."/>
            <person name="Lopes M.R."/>
            <person name="Hittinger C.T."/>
            <person name="Goeker M."/>
            <person name="Salamov A.A."/>
            <person name="Wisecaver J.H."/>
            <person name="Long T.M."/>
            <person name="Calvey C.H."/>
            <person name="Aerts A.L."/>
            <person name="Barry K.W."/>
            <person name="Choi C."/>
            <person name="Clum A."/>
            <person name="Coughlan A.Y."/>
            <person name="Deshpande S."/>
            <person name="Douglass A.P."/>
            <person name="Hanson S.J."/>
            <person name="Klenk H.-P."/>
            <person name="LaButti K.M."/>
            <person name="Lapidus A."/>
            <person name="Lindquist E.A."/>
            <person name="Lipzen A.M."/>
            <person name="Meier-Kolthoff J.P."/>
            <person name="Ohm R.A."/>
            <person name="Otillar R.P."/>
            <person name="Pangilinan J.L."/>
            <person name="Peng Y."/>
            <person name="Rokas A."/>
            <person name="Rosa C.A."/>
            <person name="Scheuner C."/>
            <person name="Sibirny A.A."/>
            <person name="Slot J.C."/>
            <person name="Stielow J.B."/>
            <person name="Sun H."/>
            <person name="Kurtzman C.P."/>
            <person name="Blackwell M."/>
            <person name="Grigoriev I.V."/>
            <person name="Jeffries T.W."/>
        </authorList>
    </citation>
    <scope>NUCLEOTIDE SEQUENCE [LARGE SCALE GENOMIC DNA]</scope>
    <source>
        <strain evidence="7">ATCC 18201 / CBS 1600 / BCRC 20928 / JCM 3617 / NBRC 0987 / NRRL Y-1542</strain>
    </source>
</reference>
<evidence type="ECO:0000256" key="2">
    <source>
        <dbReference type="ARBA" id="ARBA00012003"/>
    </source>
</evidence>
<comment type="similarity">
    <text evidence="1">Belongs to the carnosine N-methyltransferase family.</text>
</comment>
<dbReference type="OMA" id="GSMSMCA"/>
<dbReference type="OrthoDB" id="978at2759"/>
<gene>
    <name evidence="6" type="ORF">CYBJADRAFT_171393</name>
</gene>
<proteinExistence type="inferred from homology"/>
<evidence type="ECO:0000313" key="6">
    <source>
        <dbReference type="EMBL" id="ODV75479.1"/>
    </source>
</evidence>
<dbReference type="SUPFAM" id="SSF53335">
    <property type="entry name" value="S-adenosyl-L-methionine-dependent methyltransferases"/>
    <property type="match status" value="1"/>
</dbReference>
<dbReference type="GeneID" id="30990609"/>
<keyword evidence="5" id="KW-0949">S-adenosyl-L-methionine</keyword>
<evidence type="ECO:0000256" key="3">
    <source>
        <dbReference type="ARBA" id="ARBA00022603"/>
    </source>
</evidence>
<name>A0A1E4S7J8_CYBJN</name>
<dbReference type="AlphaFoldDB" id="A0A1E4S7J8"/>
<dbReference type="PANTHER" id="PTHR12303:SF6">
    <property type="entry name" value="CARNOSINE N-METHYLTRANSFERASE"/>
    <property type="match status" value="1"/>
</dbReference>
<evidence type="ECO:0000256" key="1">
    <source>
        <dbReference type="ARBA" id="ARBA00010086"/>
    </source>
</evidence>
<protein>
    <recommendedName>
        <fullName evidence="2">carnosine N-methyltransferase</fullName>
        <ecNumber evidence="2">2.1.1.22</ecNumber>
    </recommendedName>
</protein>
<dbReference type="STRING" id="983966.A0A1E4S7J8"/>
<dbReference type="EC" id="2.1.1.22" evidence="2"/>
<keyword evidence="7" id="KW-1185">Reference proteome</keyword>
<dbReference type="Pfam" id="PF07942">
    <property type="entry name" value="CARME"/>
    <property type="match status" value="1"/>
</dbReference>
<dbReference type="GO" id="GO:0030735">
    <property type="term" value="F:carnosine N-methyltransferase activity"/>
    <property type="evidence" value="ECO:0007669"/>
    <property type="project" value="UniProtKB-EC"/>
</dbReference>
<dbReference type="InterPro" id="IPR012901">
    <property type="entry name" value="CARME"/>
</dbReference>
<evidence type="ECO:0000256" key="5">
    <source>
        <dbReference type="ARBA" id="ARBA00022691"/>
    </source>
</evidence>
<dbReference type="Proteomes" id="UP000094389">
    <property type="component" value="Unassembled WGS sequence"/>
</dbReference>
<dbReference type="InterPro" id="IPR029063">
    <property type="entry name" value="SAM-dependent_MTases_sf"/>
</dbReference>
<sequence>MDEEELKAEQRVLLDVLTAYYHYEDFARRDIVLSKRAKYESLTFEEQQLLPWFHDYLANLEMCVRMNGEFMRQVAVTVAPSWGIVSSPDTWGSAQYQDYDKVRYVMKQIVREWSSEGCEERCTGLERIMGVLGREFPDFEQRSKARVLVPGAGLGRLNHELVKMGFWCQGNEFSYHMLLASNYILNCTRMANEHSIFPFIHSTSNQYSRSLQTRPIFFPDAHPLTELQMIQKDHPTTDFADLMSIASGSFTDLYGPEDLSESQTYSKEKFAMEFRQENANSFDCVVTHFFIDTSSNVIEYLKTLNHCLKPGALWINYGPLLWHYEDDGAVYEIKHPDQTVHNAPVRGLELSAEDLLSLSSNWFELIHRESGIESGYSSDVRAMGGYKYRCEFWVLKKKLQS</sequence>
<dbReference type="GO" id="GO:0032259">
    <property type="term" value="P:methylation"/>
    <property type="evidence" value="ECO:0007669"/>
    <property type="project" value="UniProtKB-KW"/>
</dbReference>
<dbReference type="PANTHER" id="PTHR12303">
    <property type="entry name" value="CARNOSINE N-METHYLTRANSFERASE"/>
    <property type="match status" value="1"/>
</dbReference>
<keyword evidence="3" id="KW-0489">Methyltransferase</keyword>
<evidence type="ECO:0000313" key="7">
    <source>
        <dbReference type="Proteomes" id="UP000094389"/>
    </source>
</evidence>
<organism evidence="6 7">
    <name type="scientific">Cyberlindnera jadinii (strain ATCC 18201 / CBS 1600 / BCRC 20928 / JCM 3617 / NBRC 0987 / NRRL Y-1542)</name>
    <name type="common">Torula yeast</name>
    <name type="synonym">Candida utilis</name>
    <dbReference type="NCBI Taxonomy" id="983966"/>
    <lineage>
        <taxon>Eukaryota</taxon>
        <taxon>Fungi</taxon>
        <taxon>Dikarya</taxon>
        <taxon>Ascomycota</taxon>
        <taxon>Saccharomycotina</taxon>
        <taxon>Saccharomycetes</taxon>
        <taxon>Phaffomycetales</taxon>
        <taxon>Phaffomycetaceae</taxon>
        <taxon>Cyberlindnera</taxon>
    </lineage>
</organism>
<evidence type="ECO:0000256" key="4">
    <source>
        <dbReference type="ARBA" id="ARBA00022679"/>
    </source>
</evidence>
<dbReference type="EMBL" id="KV453926">
    <property type="protein sequence ID" value="ODV75479.1"/>
    <property type="molecule type" value="Genomic_DNA"/>
</dbReference>
<accession>A0A1E4S7J8</accession>
<dbReference type="SMART" id="SM01296">
    <property type="entry name" value="N2227"/>
    <property type="match status" value="1"/>
</dbReference>
<dbReference type="RefSeq" id="XP_020072518.1">
    <property type="nucleotide sequence ID" value="XM_020216213.1"/>
</dbReference>